<accession>A0ABY9YA35</accession>
<proteinExistence type="predicted"/>
<gene>
    <name evidence="4" type="primary">sctW</name>
    <name evidence="4" type="ORF">PDM28_13690</name>
</gene>
<evidence type="ECO:0000256" key="1">
    <source>
        <dbReference type="SAM" id="Coils"/>
    </source>
</evidence>
<organism evidence="4 5">
    <name type="scientific">Stenotrophomonas aracearum</name>
    <dbReference type="NCBI Taxonomy" id="3003272"/>
    <lineage>
        <taxon>Bacteria</taxon>
        <taxon>Pseudomonadati</taxon>
        <taxon>Pseudomonadota</taxon>
        <taxon>Gammaproteobacteria</taxon>
        <taxon>Lysobacterales</taxon>
        <taxon>Lysobacteraceae</taxon>
        <taxon>Stenotrophomonas</taxon>
    </lineage>
</organism>
<dbReference type="Gene3D" id="1.10.150.630">
    <property type="match status" value="1"/>
</dbReference>
<evidence type="ECO:0000256" key="2">
    <source>
        <dbReference type="SAM" id="MobiDB-lite"/>
    </source>
</evidence>
<evidence type="ECO:0000313" key="5">
    <source>
        <dbReference type="Proteomes" id="UP001305421"/>
    </source>
</evidence>
<keyword evidence="1" id="KW-0175">Coiled coil</keyword>
<dbReference type="Gene3D" id="1.10.10.2060">
    <property type="match status" value="1"/>
</dbReference>
<evidence type="ECO:0000259" key="3">
    <source>
        <dbReference type="Pfam" id="PF07201"/>
    </source>
</evidence>
<feature type="coiled-coil region" evidence="1">
    <location>
        <begin position="131"/>
        <end position="158"/>
    </location>
</feature>
<dbReference type="PRINTS" id="PR01344">
    <property type="entry name" value="INVEPROTEIN"/>
</dbReference>
<dbReference type="Pfam" id="PF07201">
    <property type="entry name" value="HrpJ"/>
    <property type="match status" value="1"/>
</dbReference>
<dbReference type="InterPro" id="IPR010812">
    <property type="entry name" value="HrpJ-like"/>
</dbReference>
<feature type="region of interest" description="Disordered" evidence="2">
    <location>
        <begin position="1"/>
        <end position="46"/>
    </location>
</feature>
<dbReference type="Proteomes" id="UP001305421">
    <property type="component" value="Chromosome"/>
</dbReference>
<dbReference type="NCBIfam" id="TIGR02568">
    <property type="entry name" value="LcrE"/>
    <property type="match status" value="1"/>
</dbReference>
<sequence>MALPAINRPQTAPLPITPRQATAQGDRDDASRDITAASGKPSRPGMLSTALSMQDDLGALVASLQRRRDGQQTSGSSESQAWIDHVLDDEVYGKVSNLRALLDGMRSPVQLLALLKQFFPDPSDMLAVLRSLLADDELEEVRELLQQAMEQLLAEQAALGQGAALRGGVNVAVKARLAARGSQFSARALRQSYRDFIGNHQDCVGEYAGWIALYGFERRAQVVDFMEQALGADMYSLDPSASHLEFGRLLRQVRNLAVLRSTDQLLVQEATRDRLLARLSTTAEAVIGGLLDVVRGLQDWAGLFAGPLADARVALSAPERARLVQALRRALGGLPDAVWSDDVARERAVQSLEVVVVESMKRERWQASHVAGVNV</sequence>
<dbReference type="RefSeq" id="WP_102944437.1">
    <property type="nucleotide sequence ID" value="NZ_CP115543.1"/>
</dbReference>
<evidence type="ECO:0000313" key="4">
    <source>
        <dbReference type="EMBL" id="WNH47726.1"/>
    </source>
</evidence>
<name>A0ABY9YA35_9GAMM</name>
<dbReference type="EMBL" id="CP115543">
    <property type="protein sequence ID" value="WNH47726.1"/>
    <property type="molecule type" value="Genomic_DNA"/>
</dbReference>
<keyword evidence="5" id="KW-1185">Reference proteome</keyword>
<dbReference type="SUPFAM" id="SSF140591">
    <property type="entry name" value="Type III secretion system domain"/>
    <property type="match status" value="1"/>
</dbReference>
<feature type="domain" description="Hypersensitivity response secretion-like HrpJ" evidence="3">
    <location>
        <begin position="67"/>
        <end position="213"/>
    </location>
</feature>
<dbReference type="InterPro" id="IPR013401">
    <property type="entry name" value="T3SS_LcrE"/>
</dbReference>
<reference evidence="4 5" key="1">
    <citation type="submission" date="2022-12" db="EMBL/GenBank/DDBJ databases">
        <title>Two new species, Stenotrophomonas aracearum and Stenotrophomonas oahuensis, isolated from Anthurium (Araceae family) in Hawaii.</title>
        <authorList>
            <person name="Chunag S.C."/>
            <person name="Dobhal S."/>
            <person name="Alvarez A."/>
            <person name="Arif M."/>
        </authorList>
    </citation>
    <scope>NUCLEOTIDE SEQUENCE [LARGE SCALE GENOMIC DNA]</scope>
    <source>
        <strain evidence="4 5">A5588</strain>
    </source>
</reference>
<protein>
    <submittedName>
        <fullName evidence="4">Type III secretion system gatekeeper subunit SctW</fullName>
    </submittedName>
</protein>
<dbReference type="InterPro" id="IPR003520">
    <property type="entry name" value="Invas_InvE"/>
</dbReference>